<feature type="binding site" evidence="4">
    <location>
        <position position="151"/>
    </location>
    <ligand>
        <name>a divalent metal cation</name>
        <dbReference type="ChEBI" id="CHEBI:60240"/>
    </ligand>
</feature>
<reference evidence="6" key="2">
    <citation type="submission" date="2020-09" db="EMBL/GenBank/DDBJ databases">
        <authorList>
            <person name="Sun Q."/>
            <person name="Ohkuma M."/>
        </authorList>
    </citation>
    <scope>NUCLEOTIDE SEQUENCE</scope>
    <source>
        <strain evidence="6">JCM 19831</strain>
    </source>
</reference>
<dbReference type="Pfam" id="PF08450">
    <property type="entry name" value="SGL"/>
    <property type="match status" value="1"/>
</dbReference>
<protein>
    <submittedName>
        <fullName evidence="6">Gluconolaconase</fullName>
    </submittedName>
</protein>
<keyword evidence="7" id="KW-1185">Reference proteome</keyword>
<evidence type="ECO:0000256" key="2">
    <source>
        <dbReference type="ARBA" id="ARBA00022801"/>
    </source>
</evidence>
<name>A0A917TUK1_9ACTN</name>
<organism evidence="6 7">
    <name type="scientific">Dactylosporangium sucinum</name>
    <dbReference type="NCBI Taxonomy" id="1424081"/>
    <lineage>
        <taxon>Bacteria</taxon>
        <taxon>Bacillati</taxon>
        <taxon>Actinomycetota</taxon>
        <taxon>Actinomycetes</taxon>
        <taxon>Micromonosporales</taxon>
        <taxon>Micromonosporaceae</taxon>
        <taxon>Dactylosporangium</taxon>
    </lineage>
</organism>
<dbReference type="SUPFAM" id="SSF63829">
    <property type="entry name" value="Calcium-dependent phosphotriesterase"/>
    <property type="match status" value="1"/>
</dbReference>
<dbReference type="PANTHER" id="PTHR47572:SF4">
    <property type="entry name" value="LACTONASE DRP35"/>
    <property type="match status" value="1"/>
</dbReference>
<evidence type="ECO:0000256" key="1">
    <source>
        <dbReference type="ARBA" id="ARBA00008853"/>
    </source>
</evidence>
<keyword evidence="4" id="KW-0479">Metal-binding</keyword>
<feature type="binding site" evidence="4">
    <location>
        <position position="17"/>
    </location>
    <ligand>
        <name>a divalent metal cation</name>
        <dbReference type="ChEBI" id="CHEBI:60240"/>
    </ligand>
</feature>
<feature type="domain" description="SMP-30/Gluconolactonase/LRE-like region" evidence="5">
    <location>
        <begin position="15"/>
        <end position="266"/>
    </location>
</feature>
<feature type="binding site" evidence="4">
    <location>
        <position position="119"/>
    </location>
    <ligand>
        <name>substrate</name>
    </ligand>
</feature>
<dbReference type="InterPro" id="IPR005511">
    <property type="entry name" value="SMP-30"/>
</dbReference>
<proteinExistence type="inferred from homology"/>
<evidence type="ECO:0000256" key="4">
    <source>
        <dbReference type="PIRSR" id="PIRSR605511-2"/>
    </source>
</evidence>
<keyword evidence="4" id="KW-0862">Zinc</keyword>
<dbReference type="AlphaFoldDB" id="A0A917TUK1"/>
<dbReference type="InterPro" id="IPR051262">
    <property type="entry name" value="SMP-30/CGR1_Lactonase"/>
</dbReference>
<dbReference type="InterPro" id="IPR011042">
    <property type="entry name" value="6-blade_b-propeller_TolB-like"/>
</dbReference>
<evidence type="ECO:0000256" key="3">
    <source>
        <dbReference type="PIRSR" id="PIRSR605511-1"/>
    </source>
</evidence>
<dbReference type="EMBL" id="BMPI01000019">
    <property type="protein sequence ID" value="GGM36252.1"/>
    <property type="molecule type" value="Genomic_DNA"/>
</dbReference>
<dbReference type="RefSeq" id="WP_190251595.1">
    <property type="nucleotide sequence ID" value="NZ_BMPI01000019.1"/>
</dbReference>
<evidence type="ECO:0000313" key="7">
    <source>
        <dbReference type="Proteomes" id="UP000642070"/>
    </source>
</evidence>
<accession>A0A917TUK1</accession>
<evidence type="ECO:0000259" key="5">
    <source>
        <dbReference type="Pfam" id="PF08450"/>
    </source>
</evidence>
<dbReference type="GO" id="GO:0046872">
    <property type="term" value="F:metal ion binding"/>
    <property type="evidence" value="ECO:0007669"/>
    <property type="project" value="UniProtKB-KW"/>
</dbReference>
<dbReference type="Gene3D" id="2.120.10.30">
    <property type="entry name" value="TolB, C-terminal domain"/>
    <property type="match status" value="1"/>
</dbReference>
<keyword evidence="2" id="KW-0378">Hydrolase</keyword>
<comment type="similarity">
    <text evidence="1">Belongs to the SMP-30/CGR1 family.</text>
</comment>
<sequence>MTTHEASIVIAGLTFAEAPRWHDDRIWCSDFYTGQVMSAREDGADPRVEATVPRQPSGLGWLPDGRLLVVSMRDRKVLRREPDGTLRTHADLSRHATGHLNDMSVDAIGRAYVGNFGFDLMGGAPVEPASLYRVDPDGGVTEVAADLWFPNGIVLTPQGVLLVNETLGNRITAFDVTEDGRLTNRRVWAAFGPLPTGRAFERVLSQLAVAGDGSCLDAEGGLWIADATGARLLRVLEGGEITDEVRPGTNVYACALGGSDGRTLFACAAPDFHEAARKAAREASLIALPVVVPA</sequence>
<comment type="caution">
    <text evidence="6">The sequence shown here is derived from an EMBL/GenBank/DDBJ whole genome shotgun (WGS) entry which is preliminary data.</text>
</comment>
<dbReference type="PRINTS" id="PR01790">
    <property type="entry name" value="SMP30FAMILY"/>
</dbReference>
<dbReference type="Proteomes" id="UP000642070">
    <property type="component" value="Unassembled WGS sequence"/>
</dbReference>
<dbReference type="PANTHER" id="PTHR47572">
    <property type="entry name" value="LIPOPROTEIN-RELATED"/>
    <property type="match status" value="1"/>
</dbReference>
<dbReference type="InterPro" id="IPR013658">
    <property type="entry name" value="SGL"/>
</dbReference>
<evidence type="ECO:0000313" key="6">
    <source>
        <dbReference type="EMBL" id="GGM36252.1"/>
    </source>
</evidence>
<comment type="cofactor">
    <cofactor evidence="4">
        <name>Zn(2+)</name>
        <dbReference type="ChEBI" id="CHEBI:29105"/>
    </cofactor>
    <text evidence="4">Binds 1 divalent metal cation per subunit.</text>
</comment>
<feature type="binding site" evidence="4">
    <location>
        <position position="101"/>
    </location>
    <ligand>
        <name>substrate</name>
    </ligand>
</feature>
<reference evidence="6" key="1">
    <citation type="journal article" date="2014" name="Int. J. Syst. Evol. Microbiol.">
        <title>Complete genome sequence of Corynebacterium casei LMG S-19264T (=DSM 44701T), isolated from a smear-ripened cheese.</title>
        <authorList>
            <consortium name="US DOE Joint Genome Institute (JGI-PGF)"/>
            <person name="Walter F."/>
            <person name="Albersmeier A."/>
            <person name="Kalinowski J."/>
            <person name="Ruckert C."/>
        </authorList>
    </citation>
    <scope>NUCLEOTIDE SEQUENCE</scope>
    <source>
        <strain evidence="6">JCM 19831</strain>
    </source>
</reference>
<gene>
    <name evidence="6" type="ORF">GCM10007977_042060</name>
</gene>
<dbReference type="GO" id="GO:0016787">
    <property type="term" value="F:hydrolase activity"/>
    <property type="evidence" value="ECO:0007669"/>
    <property type="project" value="UniProtKB-KW"/>
</dbReference>
<feature type="binding site" evidence="4">
    <location>
        <position position="212"/>
    </location>
    <ligand>
        <name>a divalent metal cation</name>
        <dbReference type="ChEBI" id="CHEBI:60240"/>
    </ligand>
</feature>
<feature type="active site" description="Proton donor/acceptor" evidence="3">
    <location>
        <position position="212"/>
    </location>
</feature>